<dbReference type="PANTHER" id="PTHR34611">
    <property type="match status" value="1"/>
</dbReference>
<name>R4KU83_9FIRM</name>
<dbReference type="eggNOG" id="COG5464">
    <property type="taxonomic scope" value="Bacteria"/>
</dbReference>
<gene>
    <name evidence="3" type="ORF">Desgi_3873</name>
</gene>
<dbReference type="InterPro" id="IPR010106">
    <property type="entry name" value="RpnA"/>
</dbReference>
<comment type="similarity">
    <text evidence="1">Belongs to the Rpn/YhgA-like nuclease family.</text>
</comment>
<dbReference type="RefSeq" id="WP_006520583.1">
    <property type="nucleotide sequence ID" value="NC_021184.1"/>
</dbReference>
<dbReference type="KEGG" id="dgi:Desgi_3873"/>
<dbReference type="NCBIfam" id="TIGR01784">
    <property type="entry name" value="T_den_put_tspse"/>
    <property type="match status" value="1"/>
</dbReference>
<dbReference type="GO" id="GO:0006310">
    <property type="term" value="P:DNA recombination"/>
    <property type="evidence" value="ECO:0007669"/>
    <property type="project" value="TreeGrafter"/>
</dbReference>
<dbReference type="InterPro" id="IPR006842">
    <property type="entry name" value="Transposase_31"/>
</dbReference>
<dbReference type="PANTHER" id="PTHR34611:SF2">
    <property type="entry name" value="INACTIVE RECOMBINATION-PROMOTING NUCLEASE-LIKE PROTEIN RPNE-RELATED"/>
    <property type="match status" value="1"/>
</dbReference>
<evidence type="ECO:0000256" key="1">
    <source>
        <dbReference type="ARBA" id="ARBA00009787"/>
    </source>
</evidence>
<dbReference type="InterPro" id="IPR051699">
    <property type="entry name" value="Rpn/YhgA-like_nuclease"/>
</dbReference>
<dbReference type="AlphaFoldDB" id="R4KU83"/>
<evidence type="ECO:0000313" key="3">
    <source>
        <dbReference type="EMBL" id="AGL03181.1"/>
    </source>
</evidence>
<dbReference type="OrthoDB" id="1980949at2"/>
<sequence>MPDRGKVAQNPPHHPHDKGYRQLLTNKKTFLELLQTFVVEGWVREIKEGDLTLVNKSFVSQDFSDKEADIVYRMRLGGTDIIFYILLELQSTVDHTMPFRLLQYMVEIWRDIYKNTSEKERRRKNFKLPPIVPAVLYNGKKGWTAHQSFREYQSGHEQLSGRLLDFSYILFDVVRYSEEDLHRAANVVSSVFYLDQTVDPRELVSRLRNLADVLKEMDQEQFRQITVWLRNVIKRKLPGSLQKEIERILDKTEPREVEKMITNIERTLDEMQRAAEARGMEKGQTKGKLEGKVETARAALREGLNVDIICKITGLSLETIMELKKDLEN</sequence>
<dbReference type="GO" id="GO:1990238">
    <property type="term" value="F:double-stranded DNA endonuclease activity"/>
    <property type="evidence" value="ECO:0007669"/>
    <property type="project" value="TreeGrafter"/>
</dbReference>
<accession>R4KU83</accession>
<dbReference type="Proteomes" id="UP000013520">
    <property type="component" value="Chromosome"/>
</dbReference>
<feature type="domain" description="Transposase (putative) YhgA-like" evidence="2">
    <location>
        <begin position="15"/>
        <end position="220"/>
    </location>
</feature>
<proteinExistence type="inferred from homology"/>
<dbReference type="Pfam" id="PF04754">
    <property type="entry name" value="Transposase_31"/>
    <property type="match status" value="1"/>
</dbReference>
<organism evidence="3 4">
    <name type="scientific">Desulfoscipio gibsoniae DSM 7213</name>
    <dbReference type="NCBI Taxonomy" id="767817"/>
    <lineage>
        <taxon>Bacteria</taxon>
        <taxon>Bacillati</taxon>
        <taxon>Bacillota</taxon>
        <taxon>Clostridia</taxon>
        <taxon>Eubacteriales</taxon>
        <taxon>Desulfallaceae</taxon>
        <taxon>Desulfoscipio</taxon>
    </lineage>
</organism>
<keyword evidence="4" id="KW-1185">Reference proteome</keyword>
<dbReference type="STRING" id="767817.Desgi_3873"/>
<reference evidence="3 4" key="1">
    <citation type="submission" date="2012-01" db="EMBL/GenBank/DDBJ databases">
        <title>Complete sequence of Desulfotomaculum gibsoniae DSM 7213.</title>
        <authorList>
            <consortium name="US DOE Joint Genome Institute"/>
            <person name="Lucas S."/>
            <person name="Han J."/>
            <person name="Lapidus A."/>
            <person name="Cheng J.-F."/>
            <person name="Goodwin L."/>
            <person name="Pitluck S."/>
            <person name="Peters L."/>
            <person name="Ovchinnikova G."/>
            <person name="Teshima H."/>
            <person name="Detter J.C."/>
            <person name="Han C."/>
            <person name="Tapia R."/>
            <person name="Land M."/>
            <person name="Hauser L."/>
            <person name="Kyrpides N."/>
            <person name="Ivanova N."/>
            <person name="Pagani I."/>
            <person name="Parshina S."/>
            <person name="Plugge C."/>
            <person name="Muyzer G."/>
            <person name="Kuever J."/>
            <person name="Ivanova A."/>
            <person name="Nazina T."/>
            <person name="Klenk H.-P."/>
            <person name="Brambilla E."/>
            <person name="Spring S."/>
            <person name="Stams A.F."/>
            <person name="Woyke T."/>
        </authorList>
    </citation>
    <scope>NUCLEOTIDE SEQUENCE [LARGE SCALE GENOMIC DNA]</scope>
    <source>
        <strain evidence="3 4">DSM 7213</strain>
    </source>
</reference>
<protein>
    <recommendedName>
        <fullName evidence="2">Transposase (putative) YhgA-like domain-containing protein</fullName>
    </recommendedName>
</protein>
<evidence type="ECO:0000259" key="2">
    <source>
        <dbReference type="Pfam" id="PF04754"/>
    </source>
</evidence>
<dbReference type="EMBL" id="CP003273">
    <property type="protein sequence ID" value="AGL03181.1"/>
    <property type="molecule type" value="Genomic_DNA"/>
</dbReference>
<dbReference type="HOGENOM" id="CLU_059548_0_1_9"/>
<evidence type="ECO:0000313" key="4">
    <source>
        <dbReference type="Proteomes" id="UP000013520"/>
    </source>
</evidence>